<evidence type="ECO:0000259" key="1">
    <source>
        <dbReference type="Pfam" id="PF02350"/>
    </source>
</evidence>
<evidence type="ECO:0000313" key="2">
    <source>
        <dbReference type="EMBL" id="MFC3959079.1"/>
    </source>
</evidence>
<dbReference type="AlphaFoldDB" id="A0ABD5NPL1"/>
<dbReference type="PANTHER" id="PTHR43174:SF3">
    <property type="entry name" value="UDP-N-ACETYLGLUCOSAMINE 2-EPIMERASE"/>
    <property type="match status" value="1"/>
</dbReference>
<proteinExistence type="predicted"/>
<dbReference type="NCBIfam" id="TIGR03568">
    <property type="entry name" value="NeuC_NnaA"/>
    <property type="match status" value="1"/>
</dbReference>
<sequence length="399" mass="44353">MPTRVASIVTTRSQYARVKTVYQSLEADERIDFRLIVSGGGLVHRFGELTDTIETAGIDIEKKIHTLLEGGEPVTQAKTTGMGLIEYASALEDIDPDLLLTSGDRYETMATTLAASYLNLPVVHLEGGELTGSIDDKVRHATTKMADYHLVSTERAQDVVKELGESDDLIYRTGCPSIDICQEIEVDGRTAYDPQDDYGGVGSTVDVTDDYLVIQYHPLPTEYESNYEKVQELIAAYQRLDVQAFWFWPNMDAGTDQVSKAIREFREQGDPDDVRFFINLDPHDYLTLVSNAACMVGNSSVGIRECSYFGVPTVNIGERQNERERGPNVIDVECDRDEIVAAIGTQLEHGRYPQSNLYGSGSAAETITEIIADLDPEQKDPMTPAQIMQHEQEIQLSHD</sequence>
<dbReference type="Proteomes" id="UP001595846">
    <property type="component" value="Unassembled WGS sequence"/>
</dbReference>
<dbReference type="GO" id="GO:0016798">
    <property type="term" value="F:hydrolase activity, acting on glycosyl bonds"/>
    <property type="evidence" value="ECO:0007669"/>
    <property type="project" value="UniProtKB-KW"/>
</dbReference>
<reference evidence="2 3" key="1">
    <citation type="journal article" date="2019" name="Int. J. Syst. Evol. Microbiol.">
        <title>The Global Catalogue of Microorganisms (GCM) 10K type strain sequencing project: providing services to taxonomists for standard genome sequencing and annotation.</title>
        <authorList>
            <consortium name="The Broad Institute Genomics Platform"/>
            <consortium name="The Broad Institute Genome Sequencing Center for Infectious Disease"/>
            <person name="Wu L."/>
            <person name="Ma J."/>
        </authorList>
    </citation>
    <scope>NUCLEOTIDE SEQUENCE [LARGE SCALE GENOMIC DNA]</scope>
    <source>
        <strain evidence="2 3">IBRC-M 10256</strain>
    </source>
</reference>
<dbReference type="EMBL" id="JBHSAQ010000010">
    <property type="protein sequence ID" value="MFC3959079.1"/>
    <property type="molecule type" value="Genomic_DNA"/>
</dbReference>
<dbReference type="InterPro" id="IPR020004">
    <property type="entry name" value="UDP-GlcNAc_Epase"/>
</dbReference>
<dbReference type="PANTHER" id="PTHR43174">
    <property type="entry name" value="UDP-N-ACETYLGLUCOSAMINE 2-EPIMERASE"/>
    <property type="match status" value="1"/>
</dbReference>
<evidence type="ECO:0000313" key="3">
    <source>
        <dbReference type="Proteomes" id="UP001595846"/>
    </source>
</evidence>
<dbReference type="EC" id="3.2.1.183" evidence="2"/>
<keyword evidence="2" id="KW-0326">Glycosidase</keyword>
<gene>
    <name evidence="2" type="primary">neuC</name>
    <name evidence="2" type="ORF">ACFOUR_11960</name>
</gene>
<dbReference type="RefSeq" id="WP_256533523.1">
    <property type="nucleotide sequence ID" value="NZ_CP101824.1"/>
</dbReference>
<name>A0ABD5NPL1_9EURY</name>
<dbReference type="GeneID" id="73902654"/>
<accession>A0ABD5NPL1</accession>
<dbReference type="InterPro" id="IPR003331">
    <property type="entry name" value="UDP_GlcNAc_Epimerase_2_dom"/>
</dbReference>
<protein>
    <submittedName>
        <fullName evidence="2">UDP-N-acetylglucosamine 2-epimerase</fullName>
        <ecNumber evidence="2">3.2.1.183</ecNumber>
    </submittedName>
</protein>
<dbReference type="SUPFAM" id="SSF53756">
    <property type="entry name" value="UDP-Glycosyltransferase/glycogen phosphorylase"/>
    <property type="match status" value="1"/>
</dbReference>
<dbReference type="Pfam" id="PF02350">
    <property type="entry name" value="Epimerase_2"/>
    <property type="match status" value="1"/>
</dbReference>
<feature type="domain" description="UDP-N-acetylglucosamine 2-epimerase" evidence="1">
    <location>
        <begin position="24"/>
        <end position="371"/>
    </location>
</feature>
<organism evidence="2 3">
    <name type="scientific">Halovivax cerinus</name>
    <dbReference type="NCBI Taxonomy" id="1487865"/>
    <lineage>
        <taxon>Archaea</taxon>
        <taxon>Methanobacteriati</taxon>
        <taxon>Methanobacteriota</taxon>
        <taxon>Stenosarchaea group</taxon>
        <taxon>Halobacteria</taxon>
        <taxon>Halobacteriales</taxon>
        <taxon>Natrialbaceae</taxon>
        <taxon>Halovivax</taxon>
    </lineage>
</organism>
<keyword evidence="3" id="KW-1185">Reference proteome</keyword>
<dbReference type="Gene3D" id="3.40.50.2000">
    <property type="entry name" value="Glycogen Phosphorylase B"/>
    <property type="match status" value="2"/>
</dbReference>
<comment type="caution">
    <text evidence="2">The sequence shown here is derived from an EMBL/GenBank/DDBJ whole genome shotgun (WGS) entry which is preliminary data.</text>
</comment>
<dbReference type="InterPro" id="IPR029767">
    <property type="entry name" value="WecB-like"/>
</dbReference>
<keyword evidence="2" id="KW-0378">Hydrolase</keyword>